<comment type="caution">
    <text evidence="1">The sequence shown here is derived from an EMBL/GenBank/DDBJ whole genome shotgun (WGS) entry which is preliminary data.</text>
</comment>
<name>A0AAW6TPJ3_9FLAO</name>
<keyword evidence="2" id="KW-1185">Reference proteome</keyword>
<evidence type="ECO:0000313" key="1">
    <source>
        <dbReference type="EMBL" id="MDI5949468.1"/>
    </source>
</evidence>
<gene>
    <name evidence="1" type="ORF">QLS97_07385</name>
</gene>
<dbReference type="EMBL" id="JASCRY010000001">
    <property type="protein sequence ID" value="MDI5949468.1"/>
    <property type="molecule type" value="Genomic_DNA"/>
</dbReference>
<dbReference type="Proteomes" id="UP001228643">
    <property type="component" value="Unassembled WGS sequence"/>
</dbReference>
<evidence type="ECO:0000313" key="2">
    <source>
        <dbReference type="Proteomes" id="UP001228643"/>
    </source>
</evidence>
<dbReference type="RefSeq" id="WP_282715455.1">
    <property type="nucleotide sequence ID" value="NZ_JASCRY010000001.1"/>
</dbReference>
<protein>
    <submittedName>
        <fullName evidence="1">Uncharacterized protein</fullName>
    </submittedName>
</protein>
<dbReference type="AlphaFoldDB" id="A0AAW6TPJ3"/>
<accession>A0AAW6TPJ3</accession>
<reference evidence="1 2" key="1">
    <citation type="submission" date="2023-04" db="EMBL/GenBank/DDBJ databases">
        <title>Two novel species of Flavobacterium.</title>
        <authorList>
            <person name="Liu Q."/>
            <person name="Xin Y.-H."/>
        </authorList>
    </citation>
    <scope>NUCLEOTIDE SEQUENCE [LARGE SCALE GENOMIC DNA]</scope>
    <source>
        <strain evidence="1 2">LB2P87</strain>
    </source>
</reference>
<proteinExistence type="predicted"/>
<organism evidence="1 2">
    <name type="scientific">Flavobacterium yafengii</name>
    <dbReference type="NCBI Taxonomy" id="3041253"/>
    <lineage>
        <taxon>Bacteria</taxon>
        <taxon>Pseudomonadati</taxon>
        <taxon>Bacteroidota</taxon>
        <taxon>Flavobacteriia</taxon>
        <taxon>Flavobacteriales</taxon>
        <taxon>Flavobacteriaceae</taxon>
        <taxon>Flavobacterium</taxon>
    </lineage>
</organism>
<sequence>MTNKELEKELKERGYDVTRIIYSPERKIDYLIVTTKHFPKSMFGGLIAE</sequence>